<organism evidence="1 2">
    <name type="scientific">Colocasia esculenta</name>
    <name type="common">Wild taro</name>
    <name type="synonym">Arum esculentum</name>
    <dbReference type="NCBI Taxonomy" id="4460"/>
    <lineage>
        <taxon>Eukaryota</taxon>
        <taxon>Viridiplantae</taxon>
        <taxon>Streptophyta</taxon>
        <taxon>Embryophyta</taxon>
        <taxon>Tracheophyta</taxon>
        <taxon>Spermatophyta</taxon>
        <taxon>Magnoliopsida</taxon>
        <taxon>Liliopsida</taxon>
        <taxon>Araceae</taxon>
        <taxon>Aroideae</taxon>
        <taxon>Colocasieae</taxon>
        <taxon>Colocasia</taxon>
    </lineage>
</organism>
<evidence type="ECO:0000313" key="2">
    <source>
        <dbReference type="Proteomes" id="UP000652761"/>
    </source>
</evidence>
<gene>
    <name evidence="1" type="ORF">Taro_028539</name>
</gene>
<name>A0A843VXJ3_COLES</name>
<feature type="non-terminal residue" evidence="1">
    <location>
        <position position="1"/>
    </location>
</feature>
<keyword evidence="2" id="KW-1185">Reference proteome</keyword>
<dbReference type="Proteomes" id="UP000652761">
    <property type="component" value="Unassembled WGS sequence"/>
</dbReference>
<proteinExistence type="predicted"/>
<sequence>TRLDLLVEQHRCNHELLLFFSFFFPWRRCSAPLDADSFFPLFLPSPRMLLAFSCVGCFGVPKTWPECVDTTTECVDTLSQLSKKGLLEAGSSVDTTRDCVDTLSQSGNWVSWELGLVSTVPGAVSTH</sequence>
<reference evidence="1" key="1">
    <citation type="submission" date="2017-07" db="EMBL/GenBank/DDBJ databases">
        <title>Taro Niue Genome Assembly and Annotation.</title>
        <authorList>
            <person name="Atibalentja N."/>
            <person name="Keating K."/>
            <person name="Fields C.J."/>
        </authorList>
    </citation>
    <scope>NUCLEOTIDE SEQUENCE</scope>
    <source>
        <strain evidence="1">Niue_2</strain>
        <tissue evidence="1">Leaf</tissue>
    </source>
</reference>
<evidence type="ECO:0000313" key="1">
    <source>
        <dbReference type="EMBL" id="MQL95869.1"/>
    </source>
</evidence>
<dbReference type="AlphaFoldDB" id="A0A843VXJ3"/>
<dbReference type="EMBL" id="NMUH01001846">
    <property type="protein sequence ID" value="MQL95869.1"/>
    <property type="molecule type" value="Genomic_DNA"/>
</dbReference>
<protein>
    <submittedName>
        <fullName evidence="1">Uncharacterized protein</fullName>
    </submittedName>
</protein>
<comment type="caution">
    <text evidence="1">The sequence shown here is derived from an EMBL/GenBank/DDBJ whole genome shotgun (WGS) entry which is preliminary data.</text>
</comment>
<accession>A0A843VXJ3</accession>